<sequence length="385" mass="41793">MLPLAVSAHGSSICRPTTIPRSPTRRHLRHSSCFLVRQRTLTGYSDKLVAHIFRPQTFRPFRIRSQADAENYESTISEDIADRQDIIVNEVLGNGKNTRPSAGVSFLAKIAIALGLAATATVICAGIKEPALGSSHGFQFFAEGSSSSAMALPAGFTFKAFGYRVVLPEYAPGWIYFWLLMAAGCGLFISEEALNIWVGISIARMLTLDGTWQSFAESFSRNAPYIISTILWVYWGVCISDLIPFYLGKLFTRSGASADVCSKLGIGKERAQSISRAVQKYGNLSGLVERLSVGARNPTGFLAGAMGVSAECFFAGVCAGGLITLPIQFGIGFLLRQRPLFALATVATAVGIWTVFPYAVAASTALYLFLRRWYSTWSESSDLQV</sequence>
<organism evidence="2 3">
    <name type="scientific">Ziziphus jujuba</name>
    <name type="common">Chinese jujube</name>
    <name type="synonym">Ziziphus sativa</name>
    <dbReference type="NCBI Taxonomy" id="326968"/>
    <lineage>
        <taxon>Eukaryota</taxon>
        <taxon>Viridiplantae</taxon>
        <taxon>Streptophyta</taxon>
        <taxon>Embryophyta</taxon>
        <taxon>Tracheophyta</taxon>
        <taxon>Spermatophyta</taxon>
        <taxon>Magnoliopsida</taxon>
        <taxon>eudicotyledons</taxon>
        <taxon>Gunneridae</taxon>
        <taxon>Pentapetalae</taxon>
        <taxon>rosids</taxon>
        <taxon>fabids</taxon>
        <taxon>Rosales</taxon>
        <taxon>Rhamnaceae</taxon>
        <taxon>Paliureae</taxon>
        <taxon>Ziziphus</taxon>
    </lineage>
</organism>
<feature type="transmembrane region" description="Helical" evidence="1">
    <location>
        <begin position="312"/>
        <end position="335"/>
    </location>
</feature>
<dbReference type="FunCoup" id="A0A6P4ADU1">
    <property type="interactions" value="294"/>
</dbReference>
<dbReference type="PANTHER" id="PTHR30353">
    <property type="entry name" value="INNER MEMBRANE PROTEIN DEDA-RELATED"/>
    <property type="match status" value="1"/>
</dbReference>
<dbReference type="InterPro" id="IPR032818">
    <property type="entry name" value="DedA-like"/>
</dbReference>
<gene>
    <name evidence="3" type="primary">LOC107426816</name>
</gene>
<evidence type="ECO:0000313" key="3">
    <source>
        <dbReference type="RefSeq" id="XP_015892596.1"/>
    </source>
</evidence>
<reference evidence="3" key="1">
    <citation type="submission" date="2025-08" db="UniProtKB">
        <authorList>
            <consortium name="RefSeq"/>
        </authorList>
    </citation>
    <scope>IDENTIFICATION</scope>
    <source>
        <tissue evidence="3">Seedling</tissue>
    </source>
</reference>
<feature type="transmembrane region" description="Helical" evidence="1">
    <location>
        <begin position="341"/>
        <end position="370"/>
    </location>
</feature>
<evidence type="ECO:0000256" key="1">
    <source>
        <dbReference type="SAM" id="Phobius"/>
    </source>
</evidence>
<dbReference type="InParanoid" id="A0A6P4ADU1"/>
<keyword evidence="2" id="KW-1185">Reference proteome</keyword>
<keyword evidence="1" id="KW-1133">Transmembrane helix</keyword>
<dbReference type="RefSeq" id="XP_015892596.1">
    <property type="nucleotide sequence ID" value="XM_016037110.4"/>
</dbReference>
<proteinExistence type="predicted"/>
<accession>A0A6P4ADU1</accession>
<keyword evidence="1" id="KW-0812">Transmembrane</keyword>
<dbReference type="KEGG" id="zju:107426816"/>
<dbReference type="Proteomes" id="UP001652623">
    <property type="component" value="Chromosome 9"/>
</dbReference>
<feature type="transmembrane region" description="Helical" evidence="1">
    <location>
        <begin position="106"/>
        <end position="128"/>
    </location>
</feature>
<dbReference type="AlphaFoldDB" id="A0A6P4ADU1"/>
<dbReference type="GeneID" id="107426816"/>
<name>A0A6P4ADU1_ZIZJJ</name>
<keyword evidence="1" id="KW-0472">Membrane</keyword>
<protein>
    <submittedName>
        <fullName evidence="3">Uncharacterized protein LOC107426816 isoform X1</fullName>
    </submittedName>
</protein>
<feature type="transmembrane region" description="Helical" evidence="1">
    <location>
        <begin position="223"/>
        <end position="247"/>
    </location>
</feature>
<evidence type="ECO:0000313" key="2">
    <source>
        <dbReference type="Proteomes" id="UP001652623"/>
    </source>
</evidence>
<dbReference type="GO" id="GO:0005886">
    <property type="term" value="C:plasma membrane"/>
    <property type="evidence" value="ECO:0007669"/>
    <property type="project" value="UniProtKB-SubCell"/>
</dbReference>
<feature type="transmembrane region" description="Helical" evidence="1">
    <location>
        <begin position="174"/>
        <end position="203"/>
    </location>
</feature>
<dbReference type="PANTHER" id="PTHR30353:SF0">
    <property type="entry name" value="TRANSMEMBRANE PROTEIN"/>
    <property type="match status" value="1"/>
</dbReference>